<feature type="signal peptide" evidence="1">
    <location>
        <begin position="1"/>
        <end position="23"/>
    </location>
</feature>
<proteinExistence type="predicted"/>
<protein>
    <submittedName>
        <fullName evidence="2">MotE family protein</fullName>
    </submittedName>
</protein>
<gene>
    <name evidence="2" type="ORF">ACFSKQ_02650</name>
</gene>
<feature type="chain" id="PRO_5045772778" evidence="1">
    <location>
        <begin position="24"/>
        <end position="193"/>
    </location>
</feature>
<comment type="caution">
    <text evidence="2">The sequence shown here is derived from an EMBL/GenBank/DDBJ whole genome shotgun (WGS) entry which is preliminary data.</text>
</comment>
<dbReference type="EMBL" id="JBHUIJ010000002">
    <property type="protein sequence ID" value="MFD2236362.1"/>
    <property type="molecule type" value="Genomic_DNA"/>
</dbReference>
<name>A0ABW5CIG6_9HYPH</name>
<dbReference type="SUPFAM" id="SSF158791">
    <property type="entry name" value="MgtE N-terminal domain-like"/>
    <property type="match status" value="1"/>
</dbReference>
<keyword evidence="1" id="KW-0732">Signal</keyword>
<dbReference type="Proteomes" id="UP001597371">
    <property type="component" value="Unassembled WGS sequence"/>
</dbReference>
<organism evidence="2 3">
    <name type="scientific">Aureimonas populi</name>
    <dbReference type="NCBI Taxonomy" id="1701758"/>
    <lineage>
        <taxon>Bacteria</taxon>
        <taxon>Pseudomonadati</taxon>
        <taxon>Pseudomonadota</taxon>
        <taxon>Alphaproteobacteria</taxon>
        <taxon>Hyphomicrobiales</taxon>
        <taxon>Aurantimonadaceae</taxon>
        <taxon>Aureimonas</taxon>
    </lineage>
</organism>
<sequence length="193" mass="20795">MKSVRLALAGFTLLSSLAPAVLAQEGAPLQPRQSVRVIGEDGTEQSVAPVVLSDVERYCTAIADPAREAREALQSERLRELEAEVDKRIDELEAKRAEYQEWLDKREAFLRSTSSIMLDIYATMRPDAAAAQLAGIDREAAAAIIAKLKARQASAIMTEMPATVASELAGLIVKRTDRSADLETAGVGGEARS</sequence>
<keyword evidence="3" id="KW-1185">Reference proteome</keyword>
<dbReference type="RefSeq" id="WP_245195448.1">
    <property type="nucleotide sequence ID" value="NZ_CP072611.1"/>
</dbReference>
<evidence type="ECO:0000313" key="3">
    <source>
        <dbReference type="Proteomes" id="UP001597371"/>
    </source>
</evidence>
<evidence type="ECO:0000256" key="1">
    <source>
        <dbReference type="SAM" id="SignalP"/>
    </source>
</evidence>
<evidence type="ECO:0000313" key="2">
    <source>
        <dbReference type="EMBL" id="MFD2236362.1"/>
    </source>
</evidence>
<accession>A0ABW5CIG6</accession>
<reference evidence="3" key="1">
    <citation type="journal article" date="2019" name="Int. J. Syst. Evol. Microbiol.">
        <title>The Global Catalogue of Microorganisms (GCM) 10K type strain sequencing project: providing services to taxonomists for standard genome sequencing and annotation.</title>
        <authorList>
            <consortium name="The Broad Institute Genomics Platform"/>
            <consortium name="The Broad Institute Genome Sequencing Center for Infectious Disease"/>
            <person name="Wu L."/>
            <person name="Ma J."/>
        </authorList>
    </citation>
    <scope>NUCLEOTIDE SEQUENCE [LARGE SCALE GENOMIC DNA]</scope>
    <source>
        <strain evidence="3">ZS-35-S2</strain>
    </source>
</reference>